<dbReference type="HOGENOM" id="CLU_2686629_0_0_9"/>
<dbReference type="PATRIC" id="fig|1198630.3.peg.1089"/>
<dbReference type="EMBL" id="AMYG01000028">
    <property type="protein sequence ID" value="EMT39388.1"/>
    <property type="molecule type" value="Genomic_DNA"/>
</dbReference>
<name>M8CYK8_THETY</name>
<dbReference type="Proteomes" id="UP000013242">
    <property type="component" value="Unassembled WGS sequence"/>
</dbReference>
<evidence type="ECO:0000313" key="2">
    <source>
        <dbReference type="Proteomes" id="UP000013242"/>
    </source>
</evidence>
<evidence type="ECO:0000313" key="1">
    <source>
        <dbReference type="EMBL" id="EMT39388.1"/>
    </source>
</evidence>
<reference evidence="1 2" key="1">
    <citation type="journal article" date="2013" name="PLoS ONE">
        <title>Genomic Evaluation of Thermoanaerobacter spp. for the Construction of Designer Co-Cultures to Improve Lignocellulosic Biofuel Production.</title>
        <authorList>
            <person name="Verbeke T.J."/>
            <person name="Zhang X."/>
            <person name="Henrissat B."/>
            <person name="Spicer V."/>
            <person name="Rydzak T."/>
            <person name="Krokhin O.V."/>
            <person name="Fristensky B."/>
            <person name="Levin D.B."/>
            <person name="Sparling R."/>
        </authorList>
    </citation>
    <scope>NUCLEOTIDE SEQUENCE [LARGE SCALE GENOMIC DNA]</scope>
    <source>
        <strain evidence="1 2">WC1</strain>
    </source>
</reference>
<proteinExistence type="predicted"/>
<protein>
    <submittedName>
        <fullName evidence="1">Uncharacterized protein</fullName>
    </submittedName>
</protein>
<accession>M8CYK8</accession>
<organism evidence="1 2">
    <name type="scientific">Thermoanaerobacter thermohydrosulfuricus WC1</name>
    <dbReference type="NCBI Taxonomy" id="1198630"/>
    <lineage>
        <taxon>Bacteria</taxon>
        <taxon>Bacillati</taxon>
        <taxon>Bacillota</taxon>
        <taxon>Clostridia</taxon>
        <taxon>Thermoanaerobacterales</taxon>
        <taxon>Thermoanaerobacteraceae</taxon>
        <taxon>Thermoanaerobacter</taxon>
    </lineage>
</organism>
<sequence>MPPETRMSNVVGTPPESEGRALVLSLWSIGATMQNISFEYFLTLSTNCKLYKGEIPCFFFVDRDFLVCRGDKRA</sequence>
<comment type="caution">
    <text evidence="1">The sequence shown here is derived from an EMBL/GenBank/DDBJ whole genome shotgun (WGS) entry which is preliminary data.</text>
</comment>
<gene>
    <name evidence="1" type="ORF">TthWC1_1058a</name>
</gene>
<keyword evidence="2" id="KW-1185">Reference proteome</keyword>
<dbReference type="AlphaFoldDB" id="M8CYK8"/>